<evidence type="ECO:0000313" key="2">
    <source>
        <dbReference type="Proteomes" id="UP000578819"/>
    </source>
</evidence>
<dbReference type="AlphaFoldDB" id="A0A7W7SKD0"/>
<reference evidence="1 2" key="1">
    <citation type="submission" date="2020-08" db="EMBL/GenBank/DDBJ databases">
        <title>Sequencing the genomes of 1000 actinobacteria strains.</title>
        <authorList>
            <person name="Klenk H.-P."/>
        </authorList>
    </citation>
    <scope>NUCLEOTIDE SEQUENCE [LARGE SCALE GENOMIC DNA]</scope>
    <source>
        <strain evidence="1 2">DSM 45886</strain>
    </source>
</reference>
<name>A0A7W7SKD0_9ACTN</name>
<comment type="caution">
    <text evidence="1">The sequence shown here is derived from an EMBL/GenBank/DDBJ whole genome shotgun (WGS) entry which is preliminary data.</text>
</comment>
<dbReference type="RefSeq" id="WP_184531830.1">
    <property type="nucleotide sequence ID" value="NZ_JACHJW010000001.1"/>
</dbReference>
<evidence type="ECO:0000313" key="1">
    <source>
        <dbReference type="EMBL" id="MBB4956395.1"/>
    </source>
</evidence>
<proteinExistence type="predicted"/>
<accession>A0A7W7SKD0</accession>
<protein>
    <submittedName>
        <fullName evidence="1">Uncharacterized protein</fullName>
    </submittedName>
</protein>
<keyword evidence="2" id="KW-1185">Reference proteome</keyword>
<gene>
    <name evidence="1" type="ORF">FHR38_000128</name>
</gene>
<dbReference type="Proteomes" id="UP000578819">
    <property type="component" value="Unassembled WGS sequence"/>
</dbReference>
<dbReference type="EMBL" id="JACHJW010000001">
    <property type="protein sequence ID" value="MBB4956395.1"/>
    <property type="molecule type" value="Genomic_DNA"/>
</dbReference>
<organism evidence="1 2">
    <name type="scientific">Micromonospora polyrhachis</name>
    <dbReference type="NCBI Taxonomy" id="1282883"/>
    <lineage>
        <taxon>Bacteria</taxon>
        <taxon>Bacillati</taxon>
        <taxon>Actinomycetota</taxon>
        <taxon>Actinomycetes</taxon>
        <taxon>Micromonosporales</taxon>
        <taxon>Micromonosporaceae</taxon>
        <taxon>Micromonospora</taxon>
    </lineage>
</organism>
<sequence length="145" mass="15767">MPTRARPRWIYLAAAAVAITLAVVVLSRLGEPDLIPVGPSAGEVTIAGRLAVEPAVSTAGSTVTARAAISADRAVTLRRLTVRVRDEAGAFHDFPEQEDVALGTVPQEILFHRDVPKPGVYTYHLAYQLDGEWVDLPPWQQFTVR</sequence>